<dbReference type="AlphaFoldDB" id="A0A4Y6Q1H2"/>
<accession>A0A5B8YFJ2</accession>
<keyword evidence="1" id="KW-1133">Transmembrane helix</keyword>
<evidence type="ECO:0000313" key="3">
    <source>
        <dbReference type="Proteomes" id="UP000315995"/>
    </source>
</evidence>
<keyword evidence="1" id="KW-0472">Membrane</keyword>
<protein>
    <submittedName>
        <fullName evidence="2">Uncharacterized protein</fullName>
    </submittedName>
</protein>
<feature type="transmembrane region" description="Helical" evidence="1">
    <location>
        <begin position="358"/>
        <end position="375"/>
    </location>
</feature>
<feature type="transmembrane region" description="Helical" evidence="1">
    <location>
        <begin position="139"/>
        <end position="160"/>
    </location>
</feature>
<accession>A0A4Y6Q1H2</accession>
<organism evidence="2 3">
    <name type="scientific">Persicimonas caeni</name>
    <dbReference type="NCBI Taxonomy" id="2292766"/>
    <lineage>
        <taxon>Bacteria</taxon>
        <taxon>Deltaproteobacteria</taxon>
        <taxon>Bradymonadales</taxon>
        <taxon>Bradymonadaceae</taxon>
        <taxon>Persicimonas</taxon>
    </lineage>
</organism>
<dbReference type="RefSeq" id="WP_141200289.1">
    <property type="nucleotide sequence ID" value="NZ_CP041186.1"/>
</dbReference>
<evidence type="ECO:0000313" key="2">
    <source>
        <dbReference type="EMBL" id="QDG53835.1"/>
    </source>
</evidence>
<dbReference type="Gene3D" id="1.20.1740.10">
    <property type="entry name" value="Amino acid/polyamine transporter I"/>
    <property type="match status" value="1"/>
</dbReference>
<feature type="transmembrane region" description="Helical" evidence="1">
    <location>
        <begin position="331"/>
        <end position="352"/>
    </location>
</feature>
<gene>
    <name evidence="2" type="ORF">FIV42_24740</name>
</gene>
<keyword evidence="3" id="KW-1185">Reference proteome</keyword>
<proteinExistence type="predicted"/>
<sequence length="402" mass="43738">MLWTAINTVVILVTLVVLCLVMYSKKVQRSEKYQATVVPLANIMDVGFLAMTPIIVLLLGVDSPIFMLLLVLTGALVGVVMSYNMKYFEPLLGTDDPLGRISSFSRWALLAASVANIAYYIKLMSALVFLPFGVQSQQLFSLAAAAVLVALGVIGYLFGLGKLNALGEKTTAFNIAAVLAILAGFIVFNVQMFVTGEWVIPEYNPPNDPDRLRKLFGFFAIVQGFEASRYMRNRFPDASFRISTMRTAQLVSGVVFVLLIASTLIAFAVVRPELRPVAIIQIGEVVTPMLPFLILVAAITSQLSAGVNALSSRSDLLVEATDKKLNRKYTYPIIVAPCVALVMLADVTQAIAVASRIFAGYFLLQALIAMSLAFRKRHWGELLLFGVAGFAMALVMIFGLSV</sequence>
<feature type="transmembrane region" description="Helical" evidence="1">
    <location>
        <begin position="35"/>
        <end position="59"/>
    </location>
</feature>
<name>A0A4Y6Q1H2_PERCE</name>
<keyword evidence="1" id="KW-0812">Transmembrane</keyword>
<dbReference type="EMBL" id="CP041186">
    <property type="protein sequence ID" value="QDG53835.1"/>
    <property type="molecule type" value="Genomic_DNA"/>
</dbReference>
<evidence type="ECO:0000256" key="1">
    <source>
        <dbReference type="SAM" id="Phobius"/>
    </source>
</evidence>
<dbReference type="Proteomes" id="UP000315995">
    <property type="component" value="Chromosome"/>
</dbReference>
<feature type="transmembrane region" description="Helical" evidence="1">
    <location>
        <begin position="382"/>
        <end position="401"/>
    </location>
</feature>
<dbReference type="OrthoDB" id="271600at2"/>
<feature type="transmembrane region" description="Helical" evidence="1">
    <location>
        <begin position="172"/>
        <end position="194"/>
    </location>
</feature>
<feature type="transmembrane region" description="Helical" evidence="1">
    <location>
        <begin position="6"/>
        <end position="23"/>
    </location>
</feature>
<feature type="transmembrane region" description="Helical" evidence="1">
    <location>
        <begin position="214"/>
        <end position="230"/>
    </location>
</feature>
<feature type="transmembrane region" description="Helical" evidence="1">
    <location>
        <begin position="250"/>
        <end position="270"/>
    </location>
</feature>
<reference evidence="2 3" key="1">
    <citation type="submission" date="2019-06" db="EMBL/GenBank/DDBJ databases">
        <title>Persicimonas caeni gen. nov., sp. nov., a predatory bacterium isolated from solar saltern.</title>
        <authorList>
            <person name="Wang S."/>
        </authorList>
    </citation>
    <scope>NUCLEOTIDE SEQUENCE [LARGE SCALE GENOMIC DNA]</scope>
    <source>
        <strain evidence="2 3">YN101</strain>
    </source>
</reference>
<feature type="transmembrane region" description="Helical" evidence="1">
    <location>
        <begin position="65"/>
        <end position="86"/>
    </location>
</feature>
<feature type="transmembrane region" description="Helical" evidence="1">
    <location>
        <begin position="107"/>
        <end position="133"/>
    </location>
</feature>